<evidence type="ECO:0000313" key="6">
    <source>
        <dbReference type="EMBL" id="RDW24779.1"/>
    </source>
</evidence>
<dbReference type="KEGG" id="yli:2907389"/>
<keyword evidence="3" id="KW-0949">S-adenosyl-L-methionine</keyword>
<dbReference type="PANTHER" id="PTHR18895:SF74">
    <property type="entry name" value="MTRF1L RELEASE FACTOR GLUTAMINE METHYLTRANSFERASE"/>
    <property type="match status" value="1"/>
</dbReference>
<dbReference type="InterPro" id="IPR029063">
    <property type="entry name" value="SAM-dependent_MTases_sf"/>
</dbReference>
<accession>A0A1H6PUP0</accession>
<sequence length="299" mass="33208">MRITPQTIRKAARMSPNILRLLPAARTLDEAKTELRWIQADHPDPTPKKIARACYERGRFSTPLQYVIGNQPFGSLNIDCRKNVLIPRSETEEWACHLSNLLKTLARRNKDMRLVDLCTGTGCIALQMATLPLALVAGIDVSSDALNLAEHNEKLNQTSLRADKVIFEQLDILDPKNDAKIAALHPTIITANPPYVSHEVDAAQAVKKHEPKLAVFGGNEFYEAIARITNNSGAQALVTEVGYLDQANYTQSLLPKDWSSIVFKDFSDRPRAVFAWKNGTPFDILGESEGGGFRLVDSF</sequence>
<dbReference type="InterPro" id="IPR004556">
    <property type="entry name" value="HemK-like"/>
</dbReference>
<dbReference type="GO" id="GO:0005739">
    <property type="term" value="C:mitochondrion"/>
    <property type="evidence" value="ECO:0007669"/>
    <property type="project" value="TreeGrafter"/>
</dbReference>
<keyword evidence="2 6" id="KW-0808">Transferase</keyword>
<gene>
    <name evidence="6" type="ORF">B0I71DRAFT_133699</name>
    <name evidence="5" type="ORF">YALI1_B22721g</name>
</gene>
<dbReference type="NCBIfam" id="TIGR00536">
    <property type="entry name" value="hemK_fam"/>
    <property type="match status" value="1"/>
</dbReference>
<dbReference type="Proteomes" id="UP000256601">
    <property type="component" value="Unassembled WGS sequence"/>
</dbReference>
<proteinExistence type="predicted"/>
<keyword evidence="1 6" id="KW-0489">Methyltransferase</keyword>
<dbReference type="SUPFAM" id="SSF53335">
    <property type="entry name" value="S-adenosyl-L-methionine-dependent methyltransferases"/>
    <property type="match status" value="1"/>
</dbReference>
<dbReference type="InterPro" id="IPR025714">
    <property type="entry name" value="Methyltranfer_dom"/>
</dbReference>
<dbReference type="PANTHER" id="PTHR18895">
    <property type="entry name" value="HEMK METHYLTRANSFERASE"/>
    <property type="match status" value="1"/>
</dbReference>
<reference evidence="6 8" key="2">
    <citation type="submission" date="2018-07" db="EMBL/GenBank/DDBJ databases">
        <title>Draft Genome Assemblies for Five Robust Yarrowia lipolytica Strains Exhibiting High Lipid Production and Pentose Sugar Utilization and Sugar Alcohol Secretion from Undetoxified Lignocellulosic Biomass Hydrolysates.</title>
        <authorList>
            <consortium name="DOE Joint Genome Institute"/>
            <person name="Walker C."/>
            <person name="Ryu S."/>
            <person name="Na H."/>
            <person name="Zane M."/>
            <person name="LaButti K."/>
            <person name="Lipzen A."/>
            <person name="Haridas S."/>
            <person name="Barry K."/>
            <person name="Grigoriev I.V."/>
            <person name="Quarterman J."/>
            <person name="Slininger P."/>
            <person name="Dien B."/>
            <person name="Trinh C.T."/>
        </authorList>
    </citation>
    <scope>NUCLEOTIDE SEQUENCE [LARGE SCALE GENOMIC DNA]</scope>
    <source>
        <strain evidence="6 8">YB392</strain>
    </source>
</reference>
<dbReference type="CDD" id="cd02440">
    <property type="entry name" value="AdoMet_MTases"/>
    <property type="match status" value="1"/>
</dbReference>
<dbReference type="InterPro" id="IPR050320">
    <property type="entry name" value="N5-glutamine_MTase"/>
</dbReference>
<reference evidence="5 7" key="1">
    <citation type="journal article" date="2016" name="PLoS ONE">
        <title>Sequence Assembly of Yarrowia lipolytica Strain W29/CLIB89 Shows Transposable Element Diversity.</title>
        <authorList>
            <person name="Magnan C."/>
            <person name="Yu J."/>
            <person name="Chang I."/>
            <person name="Jahn E."/>
            <person name="Kanomata Y."/>
            <person name="Wu J."/>
            <person name="Zeller M."/>
            <person name="Oakes M."/>
            <person name="Baldi P."/>
            <person name="Sandmeyer S."/>
        </authorList>
    </citation>
    <scope>NUCLEOTIDE SEQUENCE [LARGE SCALE GENOMIC DNA]</scope>
    <source>
        <strain evidence="5">CLIB89</strain>
        <strain evidence="7">CLIB89(W29)</strain>
    </source>
</reference>
<evidence type="ECO:0000313" key="5">
    <source>
        <dbReference type="EMBL" id="AOW01844.1"/>
    </source>
</evidence>
<dbReference type="GO" id="GO:0008276">
    <property type="term" value="F:protein methyltransferase activity"/>
    <property type="evidence" value="ECO:0007669"/>
    <property type="project" value="InterPro"/>
</dbReference>
<feature type="domain" description="Methyltransferase" evidence="4">
    <location>
        <begin position="109"/>
        <end position="176"/>
    </location>
</feature>
<dbReference type="Pfam" id="PF13847">
    <property type="entry name" value="Methyltransf_31"/>
    <property type="match status" value="1"/>
</dbReference>
<name>A0A1H6PUP0_YARLL</name>
<dbReference type="OrthoDB" id="269872at2759"/>
<evidence type="ECO:0000256" key="3">
    <source>
        <dbReference type="ARBA" id="ARBA00022691"/>
    </source>
</evidence>
<dbReference type="AlphaFoldDB" id="A0A1H6PUP0"/>
<dbReference type="OMA" id="MPRIPYS"/>
<dbReference type="Proteomes" id="UP000182444">
    <property type="component" value="Chromosome 1B"/>
</dbReference>
<evidence type="ECO:0000313" key="8">
    <source>
        <dbReference type="Proteomes" id="UP000256601"/>
    </source>
</evidence>
<evidence type="ECO:0000313" key="7">
    <source>
        <dbReference type="Proteomes" id="UP000182444"/>
    </source>
</evidence>
<evidence type="ECO:0000256" key="2">
    <source>
        <dbReference type="ARBA" id="ARBA00022679"/>
    </source>
</evidence>
<dbReference type="GO" id="GO:0032259">
    <property type="term" value="P:methylation"/>
    <property type="evidence" value="ECO:0007669"/>
    <property type="project" value="UniProtKB-KW"/>
</dbReference>
<dbReference type="VEuPathDB" id="FungiDB:YALI1_B22721g"/>
<dbReference type="VEuPathDB" id="FungiDB:YALI0_B17534g"/>
<dbReference type="EMBL" id="CP017554">
    <property type="protein sequence ID" value="AOW01844.1"/>
    <property type="molecule type" value="Genomic_DNA"/>
</dbReference>
<dbReference type="GeneID" id="2907389"/>
<dbReference type="Gene3D" id="3.40.50.150">
    <property type="entry name" value="Vaccinia Virus protein VP39"/>
    <property type="match status" value="1"/>
</dbReference>
<dbReference type="RefSeq" id="XP_501021.1">
    <property type="nucleotide sequence ID" value="XM_501021.1"/>
</dbReference>
<dbReference type="eggNOG" id="KOG2904">
    <property type="taxonomic scope" value="Eukaryota"/>
</dbReference>
<evidence type="ECO:0000259" key="4">
    <source>
        <dbReference type="Pfam" id="PF13847"/>
    </source>
</evidence>
<dbReference type="EMBL" id="KZ859021">
    <property type="protein sequence ID" value="RDW24779.1"/>
    <property type="molecule type" value="Genomic_DNA"/>
</dbReference>
<evidence type="ECO:0000256" key="1">
    <source>
        <dbReference type="ARBA" id="ARBA00022603"/>
    </source>
</evidence>
<protein>
    <submittedName>
        <fullName evidence="6">S-adenosyl-L-methionine-dependent methyltransferase</fullName>
    </submittedName>
</protein>
<organism evidence="5 7">
    <name type="scientific">Yarrowia lipolytica</name>
    <name type="common">Candida lipolytica</name>
    <dbReference type="NCBI Taxonomy" id="4952"/>
    <lineage>
        <taxon>Eukaryota</taxon>
        <taxon>Fungi</taxon>
        <taxon>Dikarya</taxon>
        <taxon>Ascomycota</taxon>
        <taxon>Saccharomycotina</taxon>
        <taxon>Dipodascomycetes</taxon>
        <taxon>Dipodascales</taxon>
        <taxon>Dipodascales incertae sedis</taxon>
        <taxon>Yarrowia</taxon>
    </lineage>
</organism>